<dbReference type="InterPro" id="IPR002553">
    <property type="entry name" value="Clathrin/coatomer_adapt-like_N"/>
</dbReference>
<dbReference type="InterPro" id="IPR011989">
    <property type="entry name" value="ARM-like"/>
</dbReference>
<proteinExistence type="inferred from homology"/>
<dbReference type="AlphaFoldDB" id="A0A7G2C5B9"/>
<feature type="compositionally biased region" description="Low complexity" evidence="6">
    <location>
        <begin position="552"/>
        <end position="567"/>
    </location>
</feature>
<evidence type="ECO:0000259" key="8">
    <source>
        <dbReference type="Pfam" id="PF01602"/>
    </source>
</evidence>
<comment type="subcellular location">
    <subcellularLocation>
        <location evidence="1">Endomembrane system</location>
    </subcellularLocation>
</comment>
<dbReference type="InterPro" id="IPR016024">
    <property type="entry name" value="ARM-type_fold"/>
</dbReference>
<keyword evidence="7" id="KW-0812">Transmembrane</keyword>
<organism evidence="9 10">
    <name type="scientific">Angomonas deanei</name>
    <dbReference type="NCBI Taxonomy" id="59799"/>
    <lineage>
        <taxon>Eukaryota</taxon>
        <taxon>Discoba</taxon>
        <taxon>Euglenozoa</taxon>
        <taxon>Kinetoplastea</taxon>
        <taxon>Metakinetoplastina</taxon>
        <taxon>Trypanosomatida</taxon>
        <taxon>Trypanosomatidae</taxon>
        <taxon>Strigomonadinae</taxon>
        <taxon>Angomonas</taxon>
    </lineage>
</organism>
<keyword evidence="3" id="KW-0813">Transport</keyword>
<comment type="similarity">
    <text evidence="2">Belongs to the adaptor complexes large subunit family.</text>
</comment>
<dbReference type="GO" id="GO:0006886">
    <property type="term" value="P:intracellular protein transport"/>
    <property type="evidence" value="ECO:0007669"/>
    <property type="project" value="InterPro"/>
</dbReference>
<evidence type="ECO:0000256" key="6">
    <source>
        <dbReference type="SAM" id="MobiDB-lite"/>
    </source>
</evidence>
<keyword evidence="7" id="KW-1133">Transmembrane helix</keyword>
<feature type="compositionally biased region" description="Low complexity" evidence="6">
    <location>
        <begin position="156"/>
        <end position="165"/>
    </location>
</feature>
<evidence type="ECO:0000256" key="7">
    <source>
        <dbReference type="SAM" id="Phobius"/>
    </source>
</evidence>
<dbReference type="Proteomes" id="UP000515908">
    <property type="component" value="Chromosome 01"/>
</dbReference>
<evidence type="ECO:0000256" key="1">
    <source>
        <dbReference type="ARBA" id="ARBA00004308"/>
    </source>
</evidence>
<gene>
    <name evidence="9" type="ORF">ADEAN_000055800</name>
</gene>
<dbReference type="EMBL" id="LR877145">
    <property type="protein sequence ID" value="CAD2213122.1"/>
    <property type="molecule type" value="Genomic_DNA"/>
</dbReference>
<evidence type="ECO:0000313" key="9">
    <source>
        <dbReference type="EMBL" id="CAD2213122.1"/>
    </source>
</evidence>
<keyword evidence="5 7" id="KW-0472">Membrane</keyword>
<evidence type="ECO:0000256" key="3">
    <source>
        <dbReference type="ARBA" id="ARBA00022448"/>
    </source>
</evidence>
<evidence type="ECO:0000256" key="4">
    <source>
        <dbReference type="ARBA" id="ARBA00022927"/>
    </source>
</evidence>
<evidence type="ECO:0000313" key="10">
    <source>
        <dbReference type="Proteomes" id="UP000515908"/>
    </source>
</evidence>
<dbReference type="InterPro" id="IPR026739">
    <property type="entry name" value="AP_beta"/>
</dbReference>
<feature type="region of interest" description="Disordered" evidence="6">
    <location>
        <begin position="138"/>
        <end position="169"/>
    </location>
</feature>
<feature type="transmembrane region" description="Helical" evidence="7">
    <location>
        <begin position="648"/>
        <end position="666"/>
    </location>
</feature>
<dbReference type="PANTHER" id="PTHR11134">
    <property type="entry name" value="ADAPTOR COMPLEX SUBUNIT BETA FAMILY MEMBER"/>
    <property type="match status" value="1"/>
</dbReference>
<sequence>MCGPWRSECSARSGSPPIYPVVMVAVQKCSQDITAHVRKTAAIALTQLYALSPEQTNLSSVKKVLSELLADKNADVVGAAAMAFNRICPDDVDVIHPVFMNLCTQVNHAEEIGQVFILKLLLRYCRLSFKNVEGTEKDATTVEKKSHSASSDDESSSSSSSSSEADLNEEEQMDLKLDRDLLLVLRNVRKLLRTTNSAVLIAVCNIYFFCSPKHHCTECIKPLVRFVGSGSDESLPIILSTIHGFICQKDCVFEKYYKDFYVNPEDARDVYLLKIAILGRLVNASNADDILNEFKAYVHGFNTDVVLEGIQGLQRIASAHPEFSSRIVRLLQPLFSETNPRVVADAISVFRLLVMQKKESEETSKYVFKLMNQVVQGEIVSPVAVKSVLWLVGENIPQHEAIAGGAPDCFRVFLKQFPDLDSSVKEEVLILGCKIWFHLEGQSELSERFKNMYLFALKYASFDDDYVIRDLGRMVEGTKERDSPLFQLAKSALLSEKPSPSYTEPHSDRRSTELGTLTNYLGFPVFDYKAIPEWTETPIGVDERHPASHTLSASPGGKLSSSSSFYSSEKESSSSGKSEERSDATETDDTTDTDSSSEESSSSQESDSKAAPAPPSRPTNKNICPTPIVACNFFFFFTVLTRKRTLKSLAFFLWSVFIAVFIPHPLCHSLSFSSSLYCIPRK</sequence>
<dbReference type="GO" id="GO:0016192">
    <property type="term" value="P:vesicle-mediated transport"/>
    <property type="evidence" value="ECO:0007669"/>
    <property type="project" value="InterPro"/>
</dbReference>
<dbReference type="Pfam" id="PF01602">
    <property type="entry name" value="Adaptin_N"/>
    <property type="match status" value="1"/>
</dbReference>
<feature type="compositionally biased region" description="Basic and acidic residues" evidence="6">
    <location>
        <begin position="568"/>
        <end position="584"/>
    </location>
</feature>
<dbReference type="OrthoDB" id="302453at2759"/>
<reference evidence="9 10" key="1">
    <citation type="submission" date="2020-08" db="EMBL/GenBank/DDBJ databases">
        <authorList>
            <person name="Newling K."/>
            <person name="Davey J."/>
            <person name="Forrester S."/>
        </authorList>
    </citation>
    <scope>NUCLEOTIDE SEQUENCE [LARGE SCALE GENOMIC DNA]</scope>
    <source>
        <strain evidence="10">Crithidia deanei Carvalho (ATCC PRA-265)</strain>
    </source>
</reference>
<dbReference type="VEuPathDB" id="TriTrypDB:ADEAN_000055800"/>
<accession>A0A7G2C5B9</accession>
<keyword evidence="4" id="KW-0653">Protein transport</keyword>
<dbReference type="GO" id="GO:0012505">
    <property type="term" value="C:endomembrane system"/>
    <property type="evidence" value="ECO:0007669"/>
    <property type="project" value="UniProtKB-SubCell"/>
</dbReference>
<feature type="domain" description="Clathrin/coatomer adaptor adaptin-like N-terminal" evidence="8">
    <location>
        <begin position="16"/>
        <end position="472"/>
    </location>
</feature>
<dbReference type="Gene3D" id="1.25.10.10">
    <property type="entry name" value="Leucine-rich Repeat Variant"/>
    <property type="match status" value="1"/>
</dbReference>
<keyword evidence="10" id="KW-1185">Reference proteome</keyword>
<protein>
    <submittedName>
        <fullName evidence="9">Adaptin N terminal region/non-SMC mitotic condensation complex subunit 1, putative</fullName>
    </submittedName>
</protein>
<feature type="compositionally biased region" description="Acidic residues" evidence="6">
    <location>
        <begin position="585"/>
        <end position="597"/>
    </location>
</feature>
<dbReference type="GO" id="GO:0030117">
    <property type="term" value="C:membrane coat"/>
    <property type="evidence" value="ECO:0007669"/>
    <property type="project" value="InterPro"/>
</dbReference>
<name>A0A7G2C5B9_9TRYP</name>
<evidence type="ECO:0000256" key="5">
    <source>
        <dbReference type="ARBA" id="ARBA00023136"/>
    </source>
</evidence>
<feature type="region of interest" description="Disordered" evidence="6">
    <location>
        <begin position="540"/>
        <end position="621"/>
    </location>
</feature>
<evidence type="ECO:0000256" key="2">
    <source>
        <dbReference type="ARBA" id="ARBA00006613"/>
    </source>
</evidence>
<dbReference type="SUPFAM" id="SSF48371">
    <property type="entry name" value="ARM repeat"/>
    <property type="match status" value="1"/>
</dbReference>